<evidence type="ECO:0000256" key="1">
    <source>
        <dbReference type="SAM" id="Phobius"/>
    </source>
</evidence>
<dbReference type="EMBL" id="QKVK01000006">
    <property type="protein sequence ID" value="PZF76306.1"/>
    <property type="molecule type" value="Genomic_DNA"/>
</dbReference>
<dbReference type="Proteomes" id="UP000248795">
    <property type="component" value="Unassembled WGS sequence"/>
</dbReference>
<feature type="transmembrane region" description="Helical" evidence="1">
    <location>
        <begin position="165"/>
        <end position="187"/>
    </location>
</feature>
<comment type="caution">
    <text evidence="2">The sequence shown here is derived from an EMBL/GenBank/DDBJ whole genome shotgun (WGS) entry which is preliminary data.</text>
</comment>
<organism evidence="2 3">
    <name type="scientific">Aestuariivirga litoralis</name>
    <dbReference type="NCBI Taxonomy" id="2650924"/>
    <lineage>
        <taxon>Bacteria</taxon>
        <taxon>Pseudomonadati</taxon>
        <taxon>Pseudomonadota</taxon>
        <taxon>Alphaproteobacteria</taxon>
        <taxon>Hyphomicrobiales</taxon>
        <taxon>Aestuariivirgaceae</taxon>
        <taxon>Aestuariivirga</taxon>
    </lineage>
</organism>
<protein>
    <recommendedName>
        <fullName evidence="4">Threonine transporter RhtB</fullName>
    </recommendedName>
</protein>
<feature type="transmembrane region" description="Helical" evidence="1">
    <location>
        <begin position="38"/>
        <end position="58"/>
    </location>
</feature>
<reference evidence="3" key="1">
    <citation type="submission" date="2018-06" db="EMBL/GenBank/DDBJ databases">
        <title>Aestuariibacter litoralis strain KCTC 52945T.</title>
        <authorList>
            <person name="Li X."/>
            <person name="Salam N."/>
            <person name="Li J.-L."/>
            <person name="Chen Y.-M."/>
            <person name="Yang Z.-W."/>
            <person name="Zhang L.-Y."/>
            <person name="Han M.-X."/>
            <person name="Xiao M."/>
            <person name="Li W.-J."/>
        </authorList>
    </citation>
    <scope>NUCLEOTIDE SEQUENCE [LARGE SCALE GENOMIC DNA]</scope>
    <source>
        <strain evidence="3">KCTC 52945</strain>
    </source>
</reference>
<evidence type="ECO:0000313" key="2">
    <source>
        <dbReference type="EMBL" id="PZF76306.1"/>
    </source>
</evidence>
<feature type="transmembrane region" description="Helical" evidence="1">
    <location>
        <begin position="70"/>
        <end position="88"/>
    </location>
</feature>
<keyword evidence="1" id="KW-1133">Transmembrane helix</keyword>
<keyword evidence="1" id="KW-0472">Membrane</keyword>
<feature type="transmembrane region" description="Helical" evidence="1">
    <location>
        <begin position="134"/>
        <end position="153"/>
    </location>
</feature>
<keyword evidence="3" id="KW-1185">Reference proteome</keyword>
<proteinExistence type="predicted"/>
<feature type="transmembrane region" description="Helical" evidence="1">
    <location>
        <begin position="108"/>
        <end position="127"/>
    </location>
</feature>
<dbReference type="AlphaFoldDB" id="A0A2W2BS88"/>
<sequence>MTSLNFILGLIALLFAPGPTNALLALSGAEAGAWRTLRLLPFVALAYAITVLPLSLLGDELQQQQHWVRAAVGFAAALWVAWMAVALWHGSGQAAGATPGSSRAARLFITTLLNPKAFVIGLVLVPAQPSQPMAIVMFFVVLTMAGAAWSVLGSALHGSAQGLPVLRRICAAWLGLLAVLLGSAAFAA</sequence>
<gene>
    <name evidence="2" type="ORF">DK847_14040</name>
</gene>
<name>A0A2W2BS88_9HYPH</name>
<accession>A0A2W2BS88</accession>
<evidence type="ECO:0008006" key="4">
    <source>
        <dbReference type="Google" id="ProtNLM"/>
    </source>
</evidence>
<evidence type="ECO:0000313" key="3">
    <source>
        <dbReference type="Proteomes" id="UP000248795"/>
    </source>
</evidence>
<keyword evidence="1" id="KW-0812">Transmembrane</keyword>
<dbReference type="RefSeq" id="WP_111199143.1">
    <property type="nucleotide sequence ID" value="NZ_QKVK01000006.1"/>
</dbReference>